<evidence type="ECO:0000259" key="4">
    <source>
        <dbReference type="PROSITE" id="PS50932"/>
    </source>
</evidence>
<dbReference type="EMBL" id="CP018077">
    <property type="protein sequence ID" value="APE45605.1"/>
    <property type="molecule type" value="Genomic_DNA"/>
</dbReference>
<dbReference type="InterPro" id="IPR028082">
    <property type="entry name" value="Peripla_BP_I"/>
</dbReference>
<dbReference type="InterPro" id="IPR046335">
    <property type="entry name" value="LacI/GalR-like_sensor"/>
</dbReference>
<keyword evidence="5" id="KW-0614">Plasmid</keyword>
<dbReference type="CDD" id="cd06273">
    <property type="entry name" value="PBP1_LacI-like"/>
    <property type="match status" value="1"/>
</dbReference>
<evidence type="ECO:0000256" key="2">
    <source>
        <dbReference type="ARBA" id="ARBA00023125"/>
    </source>
</evidence>
<gene>
    <name evidence="5" type="ORF">BOO69_18710</name>
</gene>
<sequence length="342" mass="36799">MAKKQSDKVDIVYVAKVAGVSPATVSRAINHPELVSPATRKKIDSAIRKSGYIRNRAAQAIHGRRSATIGFVVPTLNYAIFAEVVQSFNDEASTHGFTLLLASHGYDLDAEYQVMRKLLEHRVDGLALIGFDHSADSMRLIEEQRVPLLSVWNYDADSRMSCVGADNAEAGRRAAEHLLRLGHRHIGLVFPPTAGNDRAQARLAAVEKTLADAGVTVPDAWRGQTLYSVSRSKAVCGEILSGDERPTALLCGNDIIAYGAVYAAIRLGLSIPGDLSIIGIGDFTGSADMEPALTTVRIPARTIGTTAARHLVKAIADREGTGLVRERLDLELIMRDTTAPPA</sequence>
<dbReference type="PROSITE" id="PS50932">
    <property type="entry name" value="HTH_LACI_2"/>
    <property type="match status" value="1"/>
</dbReference>
<dbReference type="SUPFAM" id="SSF47413">
    <property type="entry name" value="lambda repressor-like DNA-binding domains"/>
    <property type="match status" value="1"/>
</dbReference>
<evidence type="ECO:0000256" key="1">
    <source>
        <dbReference type="ARBA" id="ARBA00023015"/>
    </source>
</evidence>
<dbReference type="InterPro" id="IPR000843">
    <property type="entry name" value="HTH_LacI"/>
</dbReference>
<protein>
    <submittedName>
        <fullName evidence="5">Transcriptional regulator</fullName>
    </submittedName>
</protein>
<keyword evidence="1" id="KW-0805">Transcription regulation</keyword>
<geneLocation type="plasmid" evidence="5 6">
    <name>unnamed1</name>
</geneLocation>
<dbReference type="KEGG" id="suam:BOO69_18710"/>
<feature type="domain" description="HTH lacI-type" evidence="4">
    <location>
        <begin position="14"/>
        <end position="63"/>
    </location>
</feature>
<dbReference type="InterPro" id="IPR010982">
    <property type="entry name" value="Lambda_DNA-bd_dom_sf"/>
</dbReference>
<dbReference type="PANTHER" id="PTHR30146:SF138">
    <property type="entry name" value="TRANSCRIPTIONAL REGULATORY PROTEIN"/>
    <property type="match status" value="1"/>
</dbReference>
<dbReference type="GO" id="GO:0003700">
    <property type="term" value="F:DNA-binding transcription factor activity"/>
    <property type="evidence" value="ECO:0007669"/>
    <property type="project" value="TreeGrafter"/>
</dbReference>
<dbReference type="Pfam" id="PF13377">
    <property type="entry name" value="Peripla_BP_3"/>
    <property type="match status" value="1"/>
</dbReference>
<dbReference type="AlphaFoldDB" id="A0A1J0WMW6"/>
<keyword evidence="2" id="KW-0238">DNA-binding</keyword>
<dbReference type="SMART" id="SM00354">
    <property type="entry name" value="HTH_LACI"/>
    <property type="match status" value="1"/>
</dbReference>
<dbReference type="CDD" id="cd01392">
    <property type="entry name" value="HTH_LacI"/>
    <property type="match status" value="1"/>
</dbReference>
<accession>A0A1J0WMW6</accession>
<dbReference type="Proteomes" id="UP000181897">
    <property type="component" value="Plasmid unnamed1"/>
</dbReference>
<dbReference type="GO" id="GO:0000976">
    <property type="term" value="F:transcription cis-regulatory region binding"/>
    <property type="evidence" value="ECO:0007669"/>
    <property type="project" value="TreeGrafter"/>
</dbReference>
<keyword evidence="3" id="KW-0804">Transcription</keyword>
<evidence type="ECO:0000313" key="6">
    <source>
        <dbReference type="Proteomes" id="UP000181897"/>
    </source>
</evidence>
<evidence type="ECO:0000256" key="3">
    <source>
        <dbReference type="ARBA" id="ARBA00023163"/>
    </source>
</evidence>
<dbReference type="PANTHER" id="PTHR30146">
    <property type="entry name" value="LACI-RELATED TRANSCRIPTIONAL REPRESSOR"/>
    <property type="match status" value="1"/>
</dbReference>
<organism evidence="5 6">
    <name type="scientific">Sulfitobacter alexandrii</name>
    <dbReference type="NCBI Taxonomy" id="1917485"/>
    <lineage>
        <taxon>Bacteria</taxon>
        <taxon>Pseudomonadati</taxon>
        <taxon>Pseudomonadota</taxon>
        <taxon>Alphaproteobacteria</taxon>
        <taxon>Rhodobacterales</taxon>
        <taxon>Roseobacteraceae</taxon>
        <taxon>Sulfitobacter</taxon>
    </lineage>
</organism>
<reference evidence="5 6" key="1">
    <citation type="submission" date="2016-11" db="EMBL/GenBank/DDBJ databases">
        <title>Complete genome sequence of Sulfitobacter sp. AM1-D1, a toxic bacteria associated with marine dinoflagellate Alexandrium minutum in East China Sea.</title>
        <authorList>
            <person name="Yang Q."/>
            <person name="Zhang X."/>
            <person name="Tian X."/>
        </authorList>
    </citation>
    <scope>NUCLEOTIDE SEQUENCE [LARGE SCALE GENOMIC DNA]</scope>
    <source>
        <strain evidence="5 6">AM1-D1</strain>
        <plasmid evidence="5 6">unnamed1</plasmid>
    </source>
</reference>
<dbReference type="OrthoDB" id="60111at2"/>
<dbReference type="Pfam" id="PF00356">
    <property type="entry name" value="LacI"/>
    <property type="match status" value="1"/>
</dbReference>
<dbReference type="SUPFAM" id="SSF53822">
    <property type="entry name" value="Periplasmic binding protein-like I"/>
    <property type="match status" value="1"/>
</dbReference>
<evidence type="ECO:0000313" key="5">
    <source>
        <dbReference type="EMBL" id="APE45605.1"/>
    </source>
</evidence>
<dbReference type="Gene3D" id="3.40.50.2300">
    <property type="match status" value="2"/>
</dbReference>
<name>A0A1J0WMW6_9RHOB</name>
<keyword evidence="6" id="KW-1185">Reference proteome</keyword>
<proteinExistence type="predicted"/>
<dbReference type="Gene3D" id="1.10.260.40">
    <property type="entry name" value="lambda repressor-like DNA-binding domains"/>
    <property type="match status" value="1"/>
</dbReference>
<dbReference type="RefSeq" id="WP_071973940.1">
    <property type="nucleotide sequence ID" value="NZ_CP018077.1"/>
</dbReference>